<dbReference type="InterPro" id="IPR019422">
    <property type="entry name" value="7TM_GPCR_serpentine_rcpt_Srh"/>
</dbReference>
<protein>
    <submittedName>
        <fullName evidence="2">Uncharacterized protein</fullName>
    </submittedName>
</protein>
<gene>
    <name evidence="2" type="ORF">BOKJ2_LOCUS5424</name>
</gene>
<accession>A0A811KFY0</accession>
<evidence type="ECO:0000313" key="3">
    <source>
        <dbReference type="Proteomes" id="UP000614601"/>
    </source>
</evidence>
<dbReference type="Proteomes" id="UP000783686">
    <property type="component" value="Unassembled WGS sequence"/>
</dbReference>
<evidence type="ECO:0000313" key="2">
    <source>
        <dbReference type="EMBL" id="CAD5214101.1"/>
    </source>
</evidence>
<keyword evidence="1" id="KW-0472">Membrane</keyword>
<comment type="caution">
    <text evidence="2">The sequence shown here is derived from an EMBL/GenBank/DDBJ whole genome shotgun (WGS) entry which is preliminary data.</text>
</comment>
<sequence>MLPLVVIAIVIHQSPESMKTYRRFIIHFTVCDFCFSVCMGMLVKPFPIIPFFAAFVIGPLKYLGSAGAVASGSAIMISAGYAIATQCICIVYRFAAIQTDPRLLAFVVSWISWTIGHIIGVFISVFAILLLMQVQVPQEVGT</sequence>
<name>A0A811KFY0_9BILA</name>
<organism evidence="2 3">
    <name type="scientific">Bursaphelenchus okinawaensis</name>
    <dbReference type="NCBI Taxonomy" id="465554"/>
    <lineage>
        <taxon>Eukaryota</taxon>
        <taxon>Metazoa</taxon>
        <taxon>Ecdysozoa</taxon>
        <taxon>Nematoda</taxon>
        <taxon>Chromadorea</taxon>
        <taxon>Rhabditida</taxon>
        <taxon>Tylenchina</taxon>
        <taxon>Tylenchomorpha</taxon>
        <taxon>Aphelenchoidea</taxon>
        <taxon>Aphelenchoididae</taxon>
        <taxon>Bursaphelenchus</taxon>
    </lineage>
</organism>
<feature type="transmembrane region" description="Helical" evidence="1">
    <location>
        <begin position="63"/>
        <end position="91"/>
    </location>
</feature>
<feature type="transmembrane region" description="Helical" evidence="1">
    <location>
        <begin position="24"/>
        <end position="43"/>
    </location>
</feature>
<evidence type="ECO:0000256" key="1">
    <source>
        <dbReference type="SAM" id="Phobius"/>
    </source>
</evidence>
<dbReference type="EMBL" id="CAJFCW020000003">
    <property type="protein sequence ID" value="CAG9102086.1"/>
    <property type="molecule type" value="Genomic_DNA"/>
</dbReference>
<keyword evidence="1" id="KW-0812">Transmembrane</keyword>
<feature type="transmembrane region" description="Helical" evidence="1">
    <location>
        <begin position="103"/>
        <end position="132"/>
    </location>
</feature>
<keyword evidence="1" id="KW-1133">Transmembrane helix</keyword>
<dbReference type="Pfam" id="PF10318">
    <property type="entry name" value="7TM_GPCR_Srh"/>
    <property type="match status" value="1"/>
</dbReference>
<keyword evidence="3" id="KW-1185">Reference proteome</keyword>
<dbReference type="EMBL" id="CAJFDH010000003">
    <property type="protein sequence ID" value="CAD5214101.1"/>
    <property type="molecule type" value="Genomic_DNA"/>
</dbReference>
<proteinExistence type="predicted"/>
<dbReference type="Proteomes" id="UP000614601">
    <property type="component" value="Unassembled WGS sequence"/>
</dbReference>
<reference evidence="2" key="1">
    <citation type="submission" date="2020-09" db="EMBL/GenBank/DDBJ databases">
        <authorList>
            <person name="Kikuchi T."/>
        </authorList>
    </citation>
    <scope>NUCLEOTIDE SEQUENCE</scope>
    <source>
        <strain evidence="2">SH1</strain>
    </source>
</reference>
<dbReference type="AlphaFoldDB" id="A0A811KFY0"/>